<dbReference type="EMBL" id="CP159510">
    <property type="protein sequence ID" value="XCJ18124.1"/>
    <property type="molecule type" value="Genomic_DNA"/>
</dbReference>
<dbReference type="InterPro" id="IPR008792">
    <property type="entry name" value="PQQD"/>
</dbReference>
<proteinExistence type="predicted"/>
<dbReference type="InterPro" id="IPR041881">
    <property type="entry name" value="PqqD_sf"/>
</dbReference>
<gene>
    <name evidence="1" type="ORF">ABNN70_06675</name>
</gene>
<accession>A0AAU8IJD7</accession>
<dbReference type="NCBIfam" id="NF033536">
    <property type="entry name" value="lasso_PqqD_Bac"/>
    <property type="match status" value="1"/>
</dbReference>
<dbReference type="Gene3D" id="1.10.10.1150">
    <property type="entry name" value="Coenzyme PQQ synthesis protein D (PqqD)"/>
    <property type="match status" value="1"/>
</dbReference>
<reference evidence="1" key="1">
    <citation type="submission" date="2024-06" db="EMBL/GenBank/DDBJ databases">
        <authorList>
            <person name="Fan A."/>
            <person name="Zhang F.Y."/>
            <person name="Zhang L."/>
        </authorList>
    </citation>
    <scope>NUCLEOTIDE SEQUENCE</scope>
    <source>
        <strain evidence="1">Y61</strain>
    </source>
</reference>
<organism evidence="1">
    <name type="scientific">Sporolactobacillus sp. Y61</name>
    <dbReference type="NCBI Taxonomy" id="3160863"/>
    <lineage>
        <taxon>Bacteria</taxon>
        <taxon>Bacillati</taxon>
        <taxon>Bacillota</taxon>
        <taxon>Bacilli</taxon>
        <taxon>Bacillales</taxon>
        <taxon>Sporolactobacillaceae</taxon>
        <taxon>Sporolactobacillus</taxon>
    </lineage>
</organism>
<dbReference type="RefSeq" id="WP_353949203.1">
    <property type="nucleotide sequence ID" value="NZ_CP159510.1"/>
</dbReference>
<dbReference type="AlphaFoldDB" id="A0AAU8IJD7"/>
<dbReference type="Pfam" id="PF05402">
    <property type="entry name" value="PqqD"/>
    <property type="match status" value="1"/>
</dbReference>
<sequence>MSESSIFLTDVIAQDQGIVASDMAGEKVMLSVERGKYYNLGKTGGVIWDLIQSPVSVAGVIELLTDRYSVDRETCEQDVLPFLEKLRADGLIIVKAR</sequence>
<protein>
    <submittedName>
        <fullName evidence="1">Lasso peptide biosynthesis PqqD family chaperone</fullName>
    </submittedName>
</protein>
<evidence type="ECO:0000313" key="1">
    <source>
        <dbReference type="EMBL" id="XCJ18124.1"/>
    </source>
</evidence>
<name>A0AAU8IJD7_9BACL</name>